<dbReference type="AlphaFoldDB" id="A0A5B7EWQ9"/>
<organism evidence="1 2">
    <name type="scientific">Portunus trituberculatus</name>
    <name type="common">Swimming crab</name>
    <name type="synonym">Neptunus trituberculatus</name>
    <dbReference type="NCBI Taxonomy" id="210409"/>
    <lineage>
        <taxon>Eukaryota</taxon>
        <taxon>Metazoa</taxon>
        <taxon>Ecdysozoa</taxon>
        <taxon>Arthropoda</taxon>
        <taxon>Crustacea</taxon>
        <taxon>Multicrustacea</taxon>
        <taxon>Malacostraca</taxon>
        <taxon>Eumalacostraca</taxon>
        <taxon>Eucarida</taxon>
        <taxon>Decapoda</taxon>
        <taxon>Pleocyemata</taxon>
        <taxon>Brachyura</taxon>
        <taxon>Eubrachyura</taxon>
        <taxon>Portunoidea</taxon>
        <taxon>Portunidae</taxon>
        <taxon>Portuninae</taxon>
        <taxon>Portunus</taxon>
    </lineage>
</organism>
<dbReference type="EMBL" id="VSRR010003830">
    <property type="protein sequence ID" value="MPC37607.1"/>
    <property type="molecule type" value="Genomic_DNA"/>
</dbReference>
<proteinExistence type="predicted"/>
<keyword evidence="2" id="KW-1185">Reference proteome</keyword>
<reference evidence="1 2" key="1">
    <citation type="submission" date="2019-05" db="EMBL/GenBank/DDBJ databases">
        <title>Another draft genome of Portunus trituberculatus and its Hox gene families provides insights of decapod evolution.</title>
        <authorList>
            <person name="Jeong J.-H."/>
            <person name="Song I."/>
            <person name="Kim S."/>
            <person name="Choi T."/>
            <person name="Kim D."/>
            <person name="Ryu S."/>
            <person name="Kim W."/>
        </authorList>
    </citation>
    <scope>NUCLEOTIDE SEQUENCE [LARGE SCALE GENOMIC DNA]</scope>
    <source>
        <tissue evidence="1">Muscle</tissue>
    </source>
</reference>
<name>A0A5B7EWQ9_PORTR</name>
<evidence type="ECO:0000313" key="1">
    <source>
        <dbReference type="EMBL" id="MPC37607.1"/>
    </source>
</evidence>
<sequence>MQHRNKQERLPQHHSELLETLSKAGVRESGGQRATHSPSQLLCFEAVGRSELSVSCAEVLSVRCRRAGQQEQWRSGLAMSYVEVFPGQRRAERQEQRRRSGALESFLAKLLVIPAQLRTAGAGTVLATAKTDRPRTWAVSMLLLDLSNFSSELRNELGEVSHLAAVRRARRAM</sequence>
<protein>
    <submittedName>
        <fullName evidence="1">Uncharacterized protein</fullName>
    </submittedName>
</protein>
<accession>A0A5B7EWQ9</accession>
<comment type="caution">
    <text evidence="1">The sequence shown here is derived from an EMBL/GenBank/DDBJ whole genome shotgun (WGS) entry which is preliminary data.</text>
</comment>
<dbReference type="Proteomes" id="UP000324222">
    <property type="component" value="Unassembled WGS sequence"/>
</dbReference>
<evidence type="ECO:0000313" key="2">
    <source>
        <dbReference type="Proteomes" id="UP000324222"/>
    </source>
</evidence>
<gene>
    <name evidence="1" type="ORF">E2C01_031094</name>
</gene>